<protein>
    <submittedName>
        <fullName evidence="1">Meiosis 1</fullName>
    </submittedName>
</protein>
<dbReference type="AlphaFoldDB" id="A0A9X0CYM2"/>
<comment type="caution">
    <text evidence="1">The sequence shown here is derived from an EMBL/GenBank/DDBJ whole genome shotgun (WGS) entry which is preliminary data.</text>
</comment>
<gene>
    <name evidence="1" type="primary">M1AP_2</name>
    <name evidence="1" type="ORF">OS493_017682</name>
</gene>
<dbReference type="InterPro" id="IPR033587">
    <property type="entry name" value="M1AP"/>
</dbReference>
<dbReference type="GO" id="GO:0007283">
    <property type="term" value="P:spermatogenesis"/>
    <property type="evidence" value="ECO:0007669"/>
    <property type="project" value="InterPro"/>
</dbReference>
<sequence>MEKTKQPNRTAFIRQPARVLLVDYSPPFDADTCEYLHDALVNFFSLVTHLSGPCRTPFFGLFALTSHPENLFSLQHVRGNFPRLHTAFEELKFVYKEQGASPCTPGLREAAAQFKRQSQSLRQMSTSSCQLEIIFLTCRAATSVTKHIEKFAKNIELESLKVRLPLIG</sequence>
<dbReference type="OrthoDB" id="6433824at2759"/>
<dbReference type="GO" id="GO:0051308">
    <property type="term" value="P:male meiosis chromosome separation"/>
    <property type="evidence" value="ECO:0007669"/>
    <property type="project" value="TreeGrafter"/>
</dbReference>
<dbReference type="EMBL" id="MU826359">
    <property type="protein sequence ID" value="KAJ7379183.1"/>
    <property type="molecule type" value="Genomic_DNA"/>
</dbReference>
<keyword evidence="2" id="KW-1185">Reference proteome</keyword>
<organism evidence="1 2">
    <name type="scientific">Desmophyllum pertusum</name>
    <dbReference type="NCBI Taxonomy" id="174260"/>
    <lineage>
        <taxon>Eukaryota</taxon>
        <taxon>Metazoa</taxon>
        <taxon>Cnidaria</taxon>
        <taxon>Anthozoa</taxon>
        <taxon>Hexacorallia</taxon>
        <taxon>Scleractinia</taxon>
        <taxon>Caryophylliina</taxon>
        <taxon>Caryophylliidae</taxon>
        <taxon>Desmophyllum</taxon>
    </lineage>
</organism>
<dbReference type="PANTHER" id="PTHR28642:SF1">
    <property type="entry name" value="MEIOSIS 1 ARREST PROTEIN"/>
    <property type="match status" value="1"/>
</dbReference>
<proteinExistence type="predicted"/>
<dbReference type="Proteomes" id="UP001163046">
    <property type="component" value="Unassembled WGS sequence"/>
</dbReference>
<dbReference type="GO" id="GO:0007127">
    <property type="term" value="P:meiosis I"/>
    <property type="evidence" value="ECO:0007669"/>
    <property type="project" value="InterPro"/>
</dbReference>
<reference evidence="1" key="1">
    <citation type="submission" date="2023-01" db="EMBL/GenBank/DDBJ databases">
        <title>Genome assembly of the deep-sea coral Lophelia pertusa.</title>
        <authorList>
            <person name="Herrera S."/>
            <person name="Cordes E."/>
        </authorList>
    </citation>
    <scope>NUCLEOTIDE SEQUENCE</scope>
    <source>
        <strain evidence="1">USNM1676648</strain>
        <tissue evidence="1">Polyp</tissue>
    </source>
</reference>
<evidence type="ECO:0000313" key="2">
    <source>
        <dbReference type="Proteomes" id="UP001163046"/>
    </source>
</evidence>
<evidence type="ECO:0000313" key="1">
    <source>
        <dbReference type="EMBL" id="KAJ7379183.1"/>
    </source>
</evidence>
<name>A0A9X0CYM2_9CNID</name>
<accession>A0A9X0CYM2</accession>
<dbReference type="PANTHER" id="PTHR28642">
    <property type="entry name" value="MEIOSIS 1 ARREST PROTEIN"/>
    <property type="match status" value="1"/>
</dbReference>